<evidence type="ECO:0000313" key="4">
    <source>
        <dbReference type="Proteomes" id="UP001595850"/>
    </source>
</evidence>
<dbReference type="Proteomes" id="UP001595850">
    <property type="component" value="Unassembled WGS sequence"/>
</dbReference>
<feature type="region of interest" description="Disordered" evidence="1">
    <location>
        <begin position="196"/>
        <end position="220"/>
    </location>
</feature>
<feature type="transmembrane region" description="Helical" evidence="2">
    <location>
        <begin position="12"/>
        <end position="29"/>
    </location>
</feature>
<proteinExistence type="predicted"/>
<dbReference type="Pfam" id="PF14030">
    <property type="entry name" value="DUF4245"/>
    <property type="match status" value="1"/>
</dbReference>
<keyword evidence="2" id="KW-0472">Membrane</keyword>
<feature type="compositionally biased region" description="Low complexity" evidence="1">
    <location>
        <begin position="200"/>
        <end position="220"/>
    </location>
</feature>
<evidence type="ECO:0000256" key="1">
    <source>
        <dbReference type="SAM" id="MobiDB-lite"/>
    </source>
</evidence>
<evidence type="ECO:0000313" key="3">
    <source>
        <dbReference type="EMBL" id="MFC4058359.1"/>
    </source>
</evidence>
<organism evidence="3 4">
    <name type="scientific">Planomonospora corallina</name>
    <dbReference type="NCBI Taxonomy" id="1806052"/>
    <lineage>
        <taxon>Bacteria</taxon>
        <taxon>Bacillati</taxon>
        <taxon>Actinomycetota</taxon>
        <taxon>Actinomycetes</taxon>
        <taxon>Streptosporangiales</taxon>
        <taxon>Streptosporangiaceae</taxon>
        <taxon>Planomonospora</taxon>
    </lineage>
</organism>
<keyword evidence="2" id="KW-1133">Transmembrane helix</keyword>
<sequence>MQRFTEGFRGYVAAVLICLLGVFVFLLVTPQSREERIPRIDYSMDVAAMRREAPYPVWAPEPAAPAGWIPTSSRKTPETGARTPEPDATDSGREPVTWRLGFATTVDPEVGRRRHAMLAQSDEQPAAEFANRMANTDKVAGTVQIAGATWEKRYREDKDQRSLVRFLSGSTVVVTGTAGWDELTAFAGSLKEQARIADETSATGTPSPASSPSAAPSATG</sequence>
<dbReference type="EMBL" id="JBHSBM010000012">
    <property type="protein sequence ID" value="MFC4058359.1"/>
    <property type="molecule type" value="Genomic_DNA"/>
</dbReference>
<dbReference type="InterPro" id="IPR025339">
    <property type="entry name" value="DUF4245"/>
</dbReference>
<reference evidence="4" key="1">
    <citation type="journal article" date="2019" name="Int. J. Syst. Evol. Microbiol.">
        <title>The Global Catalogue of Microorganisms (GCM) 10K type strain sequencing project: providing services to taxonomists for standard genome sequencing and annotation.</title>
        <authorList>
            <consortium name="The Broad Institute Genomics Platform"/>
            <consortium name="The Broad Institute Genome Sequencing Center for Infectious Disease"/>
            <person name="Wu L."/>
            <person name="Ma J."/>
        </authorList>
    </citation>
    <scope>NUCLEOTIDE SEQUENCE [LARGE SCALE GENOMIC DNA]</scope>
    <source>
        <strain evidence="4">TBRC 4489</strain>
    </source>
</reference>
<accession>A0ABV8I608</accession>
<evidence type="ECO:0000256" key="2">
    <source>
        <dbReference type="SAM" id="Phobius"/>
    </source>
</evidence>
<gene>
    <name evidence="3" type="ORF">ACFOWE_08640</name>
</gene>
<keyword evidence="2" id="KW-0812">Transmembrane</keyword>
<keyword evidence="4" id="KW-1185">Reference proteome</keyword>
<dbReference type="RefSeq" id="WP_377286635.1">
    <property type="nucleotide sequence ID" value="NZ_JBHSBM010000012.1"/>
</dbReference>
<comment type="caution">
    <text evidence="3">The sequence shown here is derived from an EMBL/GenBank/DDBJ whole genome shotgun (WGS) entry which is preliminary data.</text>
</comment>
<protein>
    <submittedName>
        <fullName evidence="3">DUF4245 domain-containing protein</fullName>
    </submittedName>
</protein>
<feature type="region of interest" description="Disordered" evidence="1">
    <location>
        <begin position="66"/>
        <end position="94"/>
    </location>
</feature>
<name>A0ABV8I608_9ACTN</name>